<gene>
    <name evidence="2" type="ORF">URODEC1_LOCUS81994</name>
</gene>
<dbReference type="AlphaFoldDB" id="A0ABC9D694"/>
<dbReference type="SUPFAM" id="SSF81383">
    <property type="entry name" value="F-box domain"/>
    <property type="match status" value="1"/>
</dbReference>
<feature type="domain" description="F-box" evidence="1">
    <location>
        <begin position="24"/>
        <end position="64"/>
    </location>
</feature>
<evidence type="ECO:0000313" key="3">
    <source>
        <dbReference type="Proteomes" id="UP001497457"/>
    </source>
</evidence>
<sequence>MAPTPPMGSSSRFPVAAGDRLSSLPNDILHTIMSFLPVQQAVQTCVLSWRWRHLWCSMPCLNIDQQEFNSAASGASEGSQFEEFVNSLLMFHSATRLDVFRFRFTHNYEFKVVERWIRRGMKCFPAVMEICRSSSGRFYMLPPLGSSAYRLKRLHLIAISLDKSFTQQLRFGFVLEDLKLDRCHLHSPEIKSNALKNMIITDCTTDSGCVLTITTPALVSFYLAITVVGSNWDGVLVNEMPALVNAKVCLKQASQYTSISPKGPCKLLCSLTNVRNLELSGLKALSILHGKSDAFPTFPNLRTLLFNECDLSDDFQMLGFFLNNTHSLEKLTLQYCKLPEGSKKRKRMQNPKRISLKCQDTLTFRCPNLKLTEIKYKEDDVHQLFGLLSGIWRNLRKTTIMLTKA</sequence>
<dbReference type="EMBL" id="OZ075141">
    <property type="protein sequence ID" value="CAL5031925.1"/>
    <property type="molecule type" value="Genomic_DNA"/>
</dbReference>
<dbReference type="Pfam" id="PF00646">
    <property type="entry name" value="F-box"/>
    <property type="match status" value="1"/>
</dbReference>
<dbReference type="CDD" id="cd22160">
    <property type="entry name" value="F-box_AtFBL13-like"/>
    <property type="match status" value="1"/>
</dbReference>
<dbReference type="PANTHER" id="PTHR34223">
    <property type="entry name" value="OS11G0201299 PROTEIN"/>
    <property type="match status" value="1"/>
</dbReference>
<dbReference type="InterPro" id="IPR053781">
    <property type="entry name" value="F-box_AtFBL13-like"/>
</dbReference>
<dbReference type="Proteomes" id="UP001497457">
    <property type="component" value="Chromosome 31b"/>
</dbReference>
<organism evidence="2 3">
    <name type="scientific">Urochloa decumbens</name>
    <dbReference type="NCBI Taxonomy" id="240449"/>
    <lineage>
        <taxon>Eukaryota</taxon>
        <taxon>Viridiplantae</taxon>
        <taxon>Streptophyta</taxon>
        <taxon>Embryophyta</taxon>
        <taxon>Tracheophyta</taxon>
        <taxon>Spermatophyta</taxon>
        <taxon>Magnoliopsida</taxon>
        <taxon>Liliopsida</taxon>
        <taxon>Poales</taxon>
        <taxon>Poaceae</taxon>
        <taxon>PACMAD clade</taxon>
        <taxon>Panicoideae</taxon>
        <taxon>Panicodae</taxon>
        <taxon>Paniceae</taxon>
        <taxon>Melinidinae</taxon>
        <taxon>Urochloa</taxon>
    </lineage>
</organism>
<evidence type="ECO:0000313" key="2">
    <source>
        <dbReference type="EMBL" id="CAL5031925.1"/>
    </source>
</evidence>
<reference evidence="2 3" key="2">
    <citation type="submission" date="2024-10" db="EMBL/GenBank/DDBJ databases">
        <authorList>
            <person name="Ryan C."/>
        </authorList>
    </citation>
    <scope>NUCLEOTIDE SEQUENCE [LARGE SCALE GENOMIC DNA]</scope>
</reference>
<dbReference type="SUPFAM" id="SSF52047">
    <property type="entry name" value="RNI-like"/>
    <property type="match status" value="1"/>
</dbReference>
<proteinExistence type="predicted"/>
<dbReference type="Gene3D" id="1.20.1280.50">
    <property type="match status" value="1"/>
</dbReference>
<keyword evidence="3" id="KW-1185">Reference proteome</keyword>
<dbReference type="SMART" id="SM00256">
    <property type="entry name" value="FBOX"/>
    <property type="match status" value="1"/>
</dbReference>
<name>A0ABC9D694_9POAL</name>
<protein>
    <recommendedName>
        <fullName evidence="1">F-box domain-containing protein</fullName>
    </recommendedName>
</protein>
<dbReference type="InterPro" id="IPR036047">
    <property type="entry name" value="F-box-like_dom_sf"/>
</dbReference>
<dbReference type="InterPro" id="IPR001810">
    <property type="entry name" value="F-box_dom"/>
</dbReference>
<reference evidence="3" key="1">
    <citation type="submission" date="2024-06" db="EMBL/GenBank/DDBJ databases">
        <authorList>
            <person name="Ryan C."/>
        </authorList>
    </citation>
    <scope>NUCLEOTIDE SEQUENCE [LARGE SCALE GENOMIC DNA]</scope>
</reference>
<dbReference type="PANTHER" id="PTHR34223:SF102">
    <property type="entry name" value="F-BOX DOMAIN-CONTAINING PROTEIN"/>
    <property type="match status" value="1"/>
</dbReference>
<dbReference type="InterPro" id="IPR032675">
    <property type="entry name" value="LRR_dom_sf"/>
</dbReference>
<evidence type="ECO:0000259" key="1">
    <source>
        <dbReference type="SMART" id="SM00256"/>
    </source>
</evidence>
<dbReference type="Gene3D" id="3.80.10.10">
    <property type="entry name" value="Ribonuclease Inhibitor"/>
    <property type="match status" value="1"/>
</dbReference>
<dbReference type="InterPro" id="IPR053197">
    <property type="entry name" value="F-box_SCFL_complex_component"/>
</dbReference>
<accession>A0ABC9D694</accession>